<dbReference type="KEGG" id="mdn:JT25_010480"/>
<dbReference type="EMBL" id="CP014476">
    <property type="protein sequence ID" value="AMK76907.1"/>
    <property type="molecule type" value="Genomic_DNA"/>
</dbReference>
<accession>A0A126T4B6</accession>
<name>A0A126T4B6_9GAMM</name>
<keyword evidence="2" id="KW-1185">Reference proteome</keyword>
<sequence length="156" mass="17880">MLEDGQCQLERKSDLALSSYTKHELLGFIGSGVVILGGQESITVTATVENNQRLESDLSAYSEKMQQEANYKYSYVKRADDLLGENVNRVRLPKVIKLVADENNDPHPPSPFTVRLWWKNWIKADRSIITLIENKRGPKNKRRIVKECQPALKIFH</sequence>
<evidence type="ECO:0000313" key="2">
    <source>
        <dbReference type="Proteomes" id="UP000030512"/>
    </source>
</evidence>
<organism evidence="1 2">
    <name type="scientific">Methylomonas denitrificans</name>
    <dbReference type="NCBI Taxonomy" id="1538553"/>
    <lineage>
        <taxon>Bacteria</taxon>
        <taxon>Pseudomonadati</taxon>
        <taxon>Pseudomonadota</taxon>
        <taxon>Gammaproteobacteria</taxon>
        <taxon>Methylococcales</taxon>
        <taxon>Methylococcaceae</taxon>
        <taxon>Methylomonas</taxon>
    </lineage>
</organism>
<dbReference type="Proteomes" id="UP000030512">
    <property type="component" value="Chromosome"/>
</dbReference>
<evidence type="ECO:0000313" key="1">
    <source>
        <dbReference type="EMBL" id="AMK76907.1"/>
    </source>
</evidence>
<proteinExistence type="predicted"/>
<reference evidence="1 2" key="1">
    <citation type="journal article" date="2015" name="Environ. Microbiol.">
        <title>Methane oxidation coupled to nitrate reduction under hypoxia by the Gammaproteobacterium Methylomonas denitrificans, sp. nov. type strain FJG1.</title>
        <authorList>
            <person name="Kits K.D."/>
            <person name="Klotz M.G."/>
            <person name="Stein L.Y."/>
        </authorList>
    </citation>
    <scope>NUCLEOTIDE SEQUENCE [LARGE SCALE GENOMIC DNA]</scope>
    <source>
        <strain evidence="1 2">FJG1</strain>
    </source>
</reference>
<dbReference type="STRING" id="1538553.JT25_010480"/>
<protein>
    <submittedName>
        <fullName evidence="1">Uncharacterized protein</fullName>
    </submittedName>
</protein>
<dbReference type="AlphaFoldDB" id="A0A126T4B6"/>
<gene>
    <name evidence="1" type="ORF">JT25_010480</name>
</gene>